<dbReference type="RefSeq" id="XP_003103841.2">
    <property type="nucleotide sequence ID" value="XM_003103793.2"/>
</dbReference>
<dbReference type="Proteomes" id="UP000483820">
    <property type="component" value="Chromosome IV"/>
</dbReference>
<dbReference type="CTD" id="9802738"/>
<accession>A0A6A5GYX9</accession>
<evidence type="ECO:0000313" key="2">
    <source>
        <dbReference type="Proteomes" id="UP000483820"/>
    </source>
</evidence>
<comment type="caution">
    <text evidence="1">The sequence shown here is derived from an EMBL/GenBank/DDBJ whole genome shotgun (WGS) entry which is preliminary data.</text>
</comment>
<proteinExistence type="predicted"/>
<sequence>MQPFNVSTLLHRAMVKYSKLDECLDTKAHKKYRKAPRYYFHVLHLRFMNSLDQYLKANGKMDGSRKRRWAESMEDSVIIKKEKKEVVTVKRAKFENNVVE</sequence>
<gene>
    <name evidence="1" type="ORF">GCK72_016252</name>
</gene>
<reference evidence="1 2" key="1">
    <citation type="submission" date="2019-12" db="EMBL/GenBank/DDBJ databases">
        <title>Chromosome-level assembly of the Caenorhabditis remanei genome.</title>
        <authorList>
            <person name="Teterina A.A."/>
            <person name="Willis J.H."/>
            <person name="Phillips P.C."/>
        </authorList>
    </citation>
    <scope>NUCLEOTIDE SEQUENCE [LARGE SCALE GENOMIC DNA]</scope>
    <source>
        <strain evidence="1 2">PX506</strain>
        <tissue evidence="1">Whole organism</tissue>
    </source>
</reference>
<dbReference type="GeneID" id="9802738"/>
<organism evidence="1 2">
    <name type="scientific">Caenorhabditis remanei</name>
    <name type="common">Caenorhabditis vulgaris</name>
    <dbReference type="NCBI Taxonomy" id="31234"/>
    <lineage>
        <taxon>Eukaryota</taxon>
        <taxon>Metazoa</taxon>
        <taxon>Ecdysozoa</taxon>
        <taxon>Nematoda</taxon>
        <taxon>Chromadorea</taxon>
        <taxon>Rhabditida</taxon>
        <taxon>Rhabditina</taxon>
        <taxon>Rhabditomorpha</taxon>
        <taxon>Rhabditoidea</taxon>
        <taxon>Rhabditidae</taxon>
        <taxon>Peloderinae</taxon>
        <taxon>Caenorhabditis</taxon>
    </lineage>
</organism>
<dbReference type="EMBL" id="WUAV01000004">
    <property type="protein sequence ID" value="KAF1759785.1"/>
    <property type="molecule type" value="Genomic_DNA"/>
</dbReference>
<evidence type="ECO:0000313" key="1">
    <source>
        <dbReference type="EMBL" id="KAF1759785.1"/>
    </source>
</evidence>
<name>A0A6A5GYX9_CAERE</name>
<protein>
    <submittedName>
        <fullName evidence="1">Uncharacterized protein</fullName>
    </submittedName>
</protein>
<dbReference type="AlphaFoldDB" id="A0A6A5GYX9"/>
<dbReference type="KEGG" id="crq:GCK72_016252"/>